<keyword evidence="2" id="KW-1185">Reference proteome</keyword>
<evidence type="ECO:0000313" key="2">
    <source>
        <dbReference type="Proteomes" id="UP000219453"/>
    </source>
</evidence>
<reference evidence="1 2" key="1">
    <citation type="submission" date="2017-09" db="EMBL/GenBank/DDBJ databases">
        <authorList>
            <person name="Ehlers B."/>
            <person name="Leendertz F.H."/>
        </authorList>
    </citation>
    <scope>NUCLEOTIDE SEQUENCE [LARGE SCALE GENOMIC DNA]</scope>
    <source>
        <strain evidence="1 2">DSM 27208</strain>
    </source>
</reference>
<name>A0A285P227_NATPI</name>
<evidence type="ECO:0000313" key="1">
    <source>
        <dbReference type="EMBL" id="SNZ15794.1"/>
    </source>
</evidence>
<accession>A0A285P227</accession>
<sequence>MRTVEFPHEEVEQKEVCPACGSVGLWDGEKTDLDGRVLAEFYECENPDCDCIWWVGIED</sequence>
<protein>
    <submittedName>
        <fullName evidence="1">Uncharacterized protein</fullName>
    </submittedName>
</protein>
<dbReference type="Proteomes" id="UP000219453">
    <property type="component" value="Unassembled WGS sequence"/>
</dbReference>
<dbReference type="AlphaFoldDB" id="A0A285P227"/>
<dbReference type="RefSeq" id="WP_097009495.1">
    <property type="nucleotide sequence ID" value="NZ_OBEJ01000003.1"/>
</dbReference>
<proteinExistence type="predicted"/>
<organism evidence="1 2">
    <name type="scientific">Natronoarchaeum philippinense</name>
    <dbReference type="NCBI Taxonomy" id="558529"/>
    <lineage>
        <taxon>Archaea</taxon>
        <taxon>Methanobacteriati</taxon>
        <taxon>Methanobacteriota</taxon>
        <taxon>Stenosarchaea group</taxon>
        <taxon>Halobacteria</taxon>
        <taxon>Halobacteriales</taxon>
        <taxon>Natronoarchaeaceae</taxon>
    </lineage>
</organism>
<gene>
    <name evidence="1" type="ORF">SAMN06269185_2601</name>
</gene>
<dbReference type="EMBL" id="OBEJ01000003">
    <property type="protein sequence ID" value="SNZ15794.1"/>
    <property type="molecule type" value="Genomic_DNA"/>
</dbReference>